<dbReference type="SUPFAM" id="SSF53448">
    <property type="entry name" value="Nucleotide-diphospho-sugar transferases"/>
    <property type="match status" value="1"/>
</dbReference>
<dbReference type="InterPro" id="IPR029044">
    <property type="entry name" value="Nucleotide-diphossugar_trans"/>
</dbReference>
<evidence type="ECO:0000313" key="2">
    <source>
        <dbReference type="EMBL" id="CAH0377440.1"/>
    </source>
</evidence>
<organism evidence="2 3">
    <name type="scientific">Pelagomonas calceolata</name>
    <dbReference type="NCBI Taxonomy" id="35677"/>
    <lineage>
        <taxon>Eukaryota</taxon>
        <taxon>Sar</taxon>
        <taxon>Stramenopiles</taxon>
        <taxon>Ochrophyta</taxon>
        <taxon>Pelagophyceae</taxon>
        <taxon>Pelagomonadales</taxon>
        <taxon>Pelagomonadaceae</taxon>
        <taxon>Pelagomonas</taxon>
    </lineage>
</organism>
<feature type="signal peptide" evidence="1">
    <location>
        <begin position="1"/>
        <end position="20"/>
    </location>
</feature>
<dbReference type="Proteomes" id="UP000789595">
    <property type="component" value="Unassembled WGS sequence"/>
</dbReference>
<dbReference type="OrthoDB" id="10444401at2759"/>
<protein>
    <recommendedName>
        <fullName evidence="4">Nucleotide-diphospho-sugar transferase domain-containing protein</fullName>
    </recommendedName>
</protein>
<evidence type="ECO:0000313" key="3">
    <source>
        <dbReference type="Proteomes" id="UP000789595"/>
    </source>
</evidence>
<evidence type="ECO:0000256" key="1">
    <source>
        <dbReference type="SAM" id="SignalP"/>
    </source>
</evidence>
<comment type="caution">
    <text evidence="2">The sequence shown here is derived from an EMBL/GenBank/DDBJ whole genome shotgun (WGS) entry which is preliminary data.</text>
</comment>
<keyword evidence="1" id="KW-0732">Signal</keyword>
<dbReference type="Gene3D" id="3.90.550.10">
    <property type="entry name" value="Spore Coat Polysaccharide Biosynthesis Protein SpsA, Chain A"/>
    <property type="match status" value="1"/>
</dbReference>
<keyword evidence="3" id="KW-1185">Reference proteome</keyword>
<gene>
    <name evidence="2" type="ORF">PECAL_5P19890</name>
</gene>
<reference evidence="2" key="1">
    <citation type="submission" date="2021-11" db="EMBL/GenBank/DDBJ databases">
        <authorList>
            <consortium name="Genoscope - CEA"/>
            <person name="William W."/>
        </authorList>
    </citation>
    <scope>NUCLEOTIDE SEQUENCE</scope>
</reference>
<dbReference type="EMBL" id="CAKKNE010000005">
    <property type="protein sequence ID" value="CAH0377440.1"/>
    <property type="molecule type" value="Genomic_DNA"/>
</dbReference>
<sequence>MRRRRAAMRWLLLLITSAAASNSSILNWHSIHTNATRWANDKRVNIRTLKNQQQHECARIKPFVPPTTTTALPPPVEGRRVAWFMSMSKPDDEVSATYVDFARAATASARLNAPTLYPFFLYTFLPHQDVEEPDDRLVRFLKRAGTHVLKWRLSFYADIPLKIRKSKQGHVSVGAFGRLDVPLVAATVLKPIFEQHNIDKTYVLYTDTDVIFARDWPAHNQLTVCRGCPRGWPNPKCCKHPLKDDEPAVFLAGTEVFSIWGLNSGVMYMNVPRMLADRGNLLDWGNEKAWQFMMYDQGMLETFYRQKVRAEELRRDKAPFRDVSEGNWHAWESFDDLKYNARGFMRVPPEQPYLWHWHGFKPYDVACWLSVLERDRWHFEDSVRDAIQRTKKEKLCRGLLGPRMVVHECSLAMYLDLYASHLQLLAVADALAAE</sequence>
<proteinExistence type="predicted"/>
<dbReference type="AlphaFoldDB" id="A0A8J2X3G4"/>
<accession>A0A8J2X3G4</accession>
<feature type="chain" id="PRO_5035214366" description="Nucleotide-diphospho-sugar transferase domain-containing protein" evidence="1">
    <location>
        <begin position="21"/>
        <end position="434"/>
    </location>
</feature>
<evidence type="ECO:0008006" key="4">
    <source>
        <dbReference type="Google" id="ProtNLM"/>
    </source>
</evidence>
<name>A0A8J2X3G4_9STRA</name>